<dbReference type="InterPro" id="IPR000477">
    <property type="entry name" value="RT_dom"/>
</dbReference>
<dbReference type="Gene3D" id="3.10.10.10">
    <property type="entry name" value="HIV Type 1 Reverse Transcriptase, subunit A, domain 1"/>
    <property type="match status" value="1"/>
</dbReference>
<evidence type="ECO:0000313" key="6">
    <source>
        <dbReference type="EMBL" id="POS83058.1"/>
    </source>
</evidence>
<keyword evidence="7" id="KW-1185">Reference proteome</keyword>
<dbReference type="PANTHER" id="PTHR37984">
    <property type="entry name" value="PROTEIN CBG26694"/>
    <property type="match status" value="1"/>
</dbReference>
<evidence type="ECO:0000256" key="2">
    <source>
        <dbReference type="PROSITE-ProRule" id="PRU00047"/>
    </source>
</evidence>
<evidence type="ECO:0000259" key="4">
    <source>
        <dbReference type="PROSITE" id="PS50158"/>
    </source>
</evidence>
<dbReference type="PROSITE" id="PS50878">
    <property type="entry name" value="RT_POL"/>
    <property type="match status" value="1"/>
</dbReference>
<keyword evidence="2" id="KW-0863">Zinc-finger</keyword>
<dbReference type="InterPro" id="IPR050951">
    <property type="entry name" value="Retrovirus_Pol_polyprotein"/>
</dbReference>
<dbReference type="GO" id="GO:0003676">
    <property type="term" value="F:nucleic acid binding"/>
    <property type="evidence" value="ECO:0007669"/>
    <property type="project" value="InterPro"/>
</dbReference>
<dbReference type="PROSITE" id="PS50158">
    <property type="entry name" value="ZF_CCHC"/>
    <property type="match status" value="1"/>
</dbReference>
<dbReference type="OrthoDB" id="5428705at2759"/>
<keyword evidence="2" id="KW-0862">Zinc</keyword>
<feature type="domain" description="Reverse transcriptase" evidence="5">
    <location>
        <begin position="248"/>
        <end position="432"/>
    </location>
</feature>
<dbReference type="EMBL" id="PEDP01001934">
    <property type="protein sequence ID" value="POS83058.1"/>
    <property type="molecule type" value="Genomic_DNA"/>
</dbReference>
<evidence type="ECO:0000259" key="5">
    <source>
        <dbReference type="PROSITE" id="PS50878"/>
    </source>
</evidence>
<feature type="region of interest" description="Disordered" evidence="3">
    <location>
        <begin position="1"/>
        <end position="27"/>
    </location>
</feature>
<dbReference type="InterPro" id="IPR043128">
    <property type="entry name" value="Rev_trsase/Diguanyl_cyclase"/>
</dbReference>
<dbReference type="Gene3D" id="3.30.70.270">
    <property type="match status" value="2"/>
</dbReference>
<dbReference type="CDD" id="cd01647">
    <property type="entry name" value="RT_LTR"/>
    <property type="match status" value="1"/>
</dbReference>
<dbReference type="Proteomes" id="UP000237438">
    <property type="component" value="Unassembled WGS sequence"/>
</dbReference>
<feature type="region of interest" description="Disordered" evidence="3">
    <location>
        <begin position="100"/>
        <end position="126"/>
    </location>
</feature>
<accession>A0A2S4PM14</accession>
<organism evidence="6 7">
    <name type="scientific">Erysiphe pulchra</name>
    <dbReference type="NCBI Taxonomy" id="225359"/>
    <lineage>
        <taxon>Eukaryota</taxon>
        <taxon>Fungi</taxon>
        <taxon>Dikarya</taxon>
        <taxon>Ascomycota</taxon>
        <taxon>Pezizomycotina</taxon>
        <taxon>Leotiomycetes</taxon>
        <taxon>Erysiphales</taxon>
        <taxon>Erysiphaceae</taxon>
        <taxon>Erysiphe</taxon>
    </lineage>
</organism>
<reference evidence="6 7" key="1">
    <citation type="submission" date="2017-10" db="EMBL/GenBank/DDBJ databases">
        <title>Development of genomic resources for the powdery mildew, Erysiphe pulchra.</title>
        <authorList>
            <person name="Wadl P.A."/>
            <person name="Mack B.M."/>
            <person name="Moore G."/>
            <person name="Beltz S.B."/>
        </authorList>
    </citation>
    <scope>NUCLEOTIDE SEQUENCE [LARGE SCALE GENOMIC DNA]</scope>
    <source>
        <strain evidence="6">Cflorida</strain>
    </source>
</reference>
<evidence type="ECO:0008006" key="8">
    <source>
        <dbReference type="Google" id="ProtNLM"/>
    </source>
</evidence>
<dbReference type="SUPFAM" id="SSF56672">
    <property type="entry name" value="DNA/RNA polymerases"/>
    <property type="match status" value="1"/>
</dbReference>
<dbReference type="InterPro" id="IPR041577">
    <property type="entry name" value="RT_RNaseH_2"/>
</dbReference>
<evidence type="ECO:0000256" key="3">
    <source>
        <dbReference type="SAM" id="MobiDB-lite"/>
    </source>
</evidence>
<dbReference type="AlphaFoldDB" id="A0A2S4PM14"/>
<proteinExistence type="predicted"/>
<evidence type="ECO:0000256" key="1">
    <source>
        <dbReference type="ARBA" id="ARBA00023268"/>
    </source>
</evidence>
<dbReference type="InterPro" id="IPR043502">
    <property type="entry name" value="DNA/RNA_pol_sf"/>
</dbReference>
<sequence>MAAISVLEPNLETEKDKGKGKAKDEFTPPTIEFQPVVKKPSNLFLPQVTLQSKIEGSSGQLFALKTEWQKITADNHEIVELVVQVASQVAKWQIEDKLPNESNQTENLFNPPSLETPSFNSEENPKFSQPLNAVFPSAEDICYTCGRKGNWSKNCHASSTFNPKNTQLRKNSITKPINKLDGQIKLLKMQDKPILNPIPNISTLPHLTLTASENTKLFWHKTTTENRYKFGKIYAVEFPSLFNNSLRRIDKLSKKSQGPWAAPLVLIPKKANSQSKNTVWLVCVDYRELNKITKKQAHPLTNTYDEIQRAAGHKIYAFLDLENGFWHIRMHINDREKTAFVTPYGIFEWLVMPLGLCNAPATFQNFMEEVLSPYRSFVAGLLDDVAVWGDTVEELHSRLVTILKRFVTYGLLLNTSKCYLFVTSGVFLGFVISEDGIAADPKKVAAIRDRLMPSTTSEIRGFIGAAGYLRSLIKKFSQLAILKKFDWRLPIVLETDALEKFLLQPHLHYIDKQRSILHPIAFFSIKLNETQQRYSAQERELLFILLSLQHWCHWVEGGDVTAITDH</sequence>
<gene>
    <name evidence="6" type="ORF">EPUL_004164</name>
</gene>
<feature type="domain" description="CCHC-type" evidence="4">
    <location>
        <begin position="142"/>
        <end position="155"/>
    </location>
</feature>
<dbReference type="STRING" id="225359.A0A2S4PM14"/>
<dbReference type="Pfam" id="PF17919">
    <property type="entry name" value="RT_RNaseH_2"/>
    <property type="match status" value="1"/>
</dbReference>
<keyword evidence="2" id="KW-0479">Metal-binding</keyword>
<keyword evidence="1" id="KW-0511">Multifunctional enzyme</keyword>
<dbReference type="InterPro" id="IPR001878">
    <property type="entry name" value="Znf_CCHC"/>
</dbReference>
<dbReference type="GO" id="GO:0008270">
    <property type="term" value="F:zinc ion binding"/>
    <property type="evidence" value="ECO:0007669"/>
    <property type="project" value="UniProtKB-KW"/>
</dbReference>
<name>A0A2S4PM14_9PEZI</name>
<dbReference type="GO" id="GO:0003824">
    <property type="term" value="F:catalytic activity"/>
    <property type="evidence" value="ECO:0007669"/>
    <property type="project" value="UniProtKB-KW"/>
</dbReference>
<evidence type="ECO:0000313" key="7">
    <source>
        <dbReference type="Proteomes" id="UP000237438"/>
    </source>
</evidence>
<dbReference type="Pfam" id="PF00078">
    <property type="entry name" value="RVT_1"/>
    <property type="match status" value="1"/>
</dbReference>
<protein>
    <recommendedName>
        <fullName evidence="8">CCHC-type domain-containing protein</fullName>
    </recommendedName>
</protein>
<comment type="caution">
    <text evidence="6">The sequence shown here is derived from an EMBL/GenBank/DDBJ whole genome shotgun (WGS) entry which is preliminary data.</text>
</comment>
<feature type="compositionally biased region" description="Basic and acidic residues" evidence="3">
    <location>
        <begin position="12"/>
        <end position="26"/>
    </location>
</feature>
<dbReference type="PANTHER" id="PTHR37984:SF5">
    <property type="entry name" value="PROTEIN NYNRIN-LIKE"/>
    <property type="match status" value="1"/>
</dbReference>